<reference evidence="4" key="1">
    <citation type="submission" date="2013-06" db="EMBL/GenBank/DDBJ databases">
        <title>Complete Genome Sequence of Hyperthermophilic Palaeococcus pacificus DY20341T, Isolated from a Deep-Sea Hydrothermal Sediments.</title>
        <authorList>
            <person name="Zeng X."/>
            <person name="Shao Z."/>
        </authorList>
    </citation>
    <scope>NUCLEOTIDE SEQUENCE [LARGE SCALE GENOMIC DNA]</scope>
    <source>
        <strain evidence="4">DY20341</strain>
    </source>
</reference>
<dbReference type="SUPFAM" id="SSF52317">
    <property type="entry name" value="Class I glutamine amidotransferase-like"/>
    <property type="match status" value="1"/>
</dbReference>
<dbReference type="Gene3D" id="2.60.40.10">
    <property type="entry name" value="Immunoglobulins"/>
    <property type="match status" value="1"/>
</dbReference>
<dbReference type="PANTHER" id="PTHR42834">
    <property type="entry name" value="ENDONUCLEASE/EXONUCLEASE/PHOSPHATASE FAMILY PROTEIN (AFU_ORTHOLOGUE AFUA_3G09210)"/>
    <property type="match status" value="1"/>
</dbReference>
<dbReference type="InterPro" id="IPR011635">
    <property type="entry name" value="CARDB"/>
</dbReference>
<sequence length="683" mass="76137">MKRWSLFLVVVMLLSLVPATGIGIVKAAVPYVSIHDIQYTTDPSGDSPYAGQTVITSGVVTAVASKGFFIQNGTGAWDGIYVYLGSSPSVNPGDVVEVKGYIKEYWGLTEISVSLSYGDYVQVIGSAPLPEPVLLPTGNVSQEKWEGVLVKVENVEVTDPDLGYGEWEINDGSGTLVVDDLIYAYSPEMGQKFDWIIGVVYYSYGDFKLEPRDAEDIKEYVPLIKVSSLDVPTSGIRGMPMTITAVLENDGSFDENITFILSIDGSLVLNQTVEIAAGNKEAVSYNWTPQTLGDHTIKAEIVNYDVKYAYTTVYENPTTIVSTFSRYYAYRYSKQSPFVDELYSRFRNLTEELQTYNVDLGPIQADIDRIESTKEDMDKYHAWVLELQTPYLPAYLSTKYFIATRKASVLQSELIEQLNAIIPVLEDALEKAKAGEEVSFEKPEVTKVLIDNAHNQYYNSAKMLGLIEKIKSELGWEVEVNNEPFTLEKLQGYAVVIITNPGKDITDDEAKALQEYVKQGGGLLITGNYYKYVYDKSLNKVVEAFGIKFNDDELKDDEKNTGKSYYPIIGIFNLEHPSMKYLTNDSEMFFDGDTLDISGDAVWLIRGYETSYATDESGNIIKEKGSKPIIAAAVEVGEGRVVAYGSSKALTDTSFYYEGETRSYIDSNWPFLKGVLLWLVNQP</sequence>
<accession>A0A075LTP9</accession>
<dbReference type="CDD" id="cd04486">
    <property type="entry name" value="YhcR_OBF_like"/>
    <property type="match status" value="1"/>
</dbReference>
<dbReference type="Pfam" id="PF23355">
    <property type="entry name" value="IFT52_GIFT"/>
    <property type="match status" value="1"/>
</dbReference>
<dbReference type="AlphaFoldDB" id="A0A075LTP9"/>
<reference evidence="3 4" key="2">
    <citation type="journal article" date="2015" name="Genome Announc.">
        <title>Complete Genome Sequence of Hyperthermophilic Piezophilic Archaeon Palaeococcus pacificus DY20341T, Isolated from Deep-Sea Hydrothermal Sediments.</title>
        <authorList>
            <person name="Zeng X."/>
            <person name="Jebbar M."/>
            <person name="Shao Z."/>
        </authorList>
    </citation>
    <scope>NUCLEOTIDE SEQUENCE [LARGE SCALE GENOMIC DNA]</scope>
    <source>
        <strain evidence="3 4">DY20341</strain>
    </source>
</reference>
<dbReference type="GeneID" id="24842460"/>
<feature type="domain" description="CARDB" evidence="1">
    <location>
        <begin position="226"/>
        <end position="301"/>
    </location>
</feature>
<protein>
    <submittedName>
        <fullName evidence="3">Uncharacterized protein</fullName>
    </submittedName>
</protein>
<evidence type="ECO:0000259" key="2">
    <source>
        <dbReference type="Pfam" id="PF23355"/>
    </source>
</evidence>
<evidence type="ECO:0000259" key="1">
    <source>
        <dbReference type="Pfam" id="PF07705"/>
    </source>
</evidence>
<name>A0A075LTP9_9EURY</name>
<gene>
    <name evidence="3" type="ORF">PAP_06720</name>
</gene>
<dbReference type="InterPro" id="IPR055458">
    <property type="entry name" value="IFT52_GIFT"/>
</dbReference>
<dbReference type="Pfam" id="PF07705">
    <property type="entry name" value="CARDB"/>
    <property type="match status" value="1"/>
</dbReference>
<dbReference type="OrthoDB" id="21342at2157"/>
<dbReference type="STRING" id="1343739.PAP_06720"/>
<keyword evidence="4" id="KW-1185">Reference proteome</keyword>
<evidence type="ECO:0000313" key="4">
    <source>
        <dbReference type="Proteomes" id="UP000027981"/>
    </source>
</evidence>
<dbReference type="InterPro" id="IPR029062">
    <property type="entry name" value="Class_I_gatase-like"/>
</dbReference>
<dbReference type="RefSeq" id="WP_048165263.1">
    <property type="nucleotide sequence ID" value="NZ_CP006019.1"/>
</dbReference>
<dbReference type="PANTHER" id="PTHR42834:SF1">
    <property type="entry name" value="ENDONUCLEASE_EXONUCLEASE_PHOSPHATASE FAMILY PROTEIN (AFU_ORTHOLOGUE AFUA_3G09210)"/>
    <property type="match status" value="1"/>
</dbReference>
<feature type="domain" description="IFT52 GIFT" evidence="2">
    <location>
        <begin position="448"/>
        <end position="553"/>
    </location>
</feature>
<organism evidence="3 4">
    <name type="scientific">Palaeococcus pacificus DY20341</name>
    <dbReference type="NCBI Taxonomy" id="1343739"/>
    <lineage>
        <taxon>Archaea</taxon>
        <taxon>Methanobacteriati</taxon>
        <taxon>Methanobacteriota</taxon>
        <taxon>Thermococci</taxon>
        <taxon>Thermococcales</taxon>
        <taxon>Thermococcaceae</taxon>
        <taxon>Palaeococcus</taxon>
    </lineage>
</organism>
<dbReference type="HOGENOM" id="CLU_020782_0_0_2"/>
<dbReference type="eggNOG" id="arCOG03256">
    <property type="taxonomic scope" value="Archaea"/>
</dbReference>
<dbReference type="KEGG" id="ppac:PAP_06720"/>
<proteinExistence type="predicted"/>
<dbReference type="EMBL" id="CP006019">
    <property type="protein sequence ID" value="AIF69739.1"/>
    <property type="molecule type" value="Genomic_DNA"/>
</dbReference>
<dbReference type="Gene3D" id="3.40.50.880">
    <property type="match status" value="1"/>
</dbReference>
<dbReference type="eggNOG" id="arCOG03499">
    <property type="taxonomic scope" value="Archaea"/>
</dbReference>
<dbReference type="InterPro" id="IPR013783">
    <property type="entry name" value="Ig-like_fold"/>
</dbReference>
<dbReference type="Proteomes" id="UP000027981">
    <property type="component" value="Chromosome"/>
</dbReference>
<evidence type="ECO:0000313" key="3">
    <source>
        <dbReference type="EMBL" id="AIF69739.1"/>
    </source>
</evidence>
<dbReference type="eggNOG" id="arCOG01312">
    <property type="taxonomic scope" value="Archaea"/>
</dbReference>